<evidence type="ECO:0000313" key="3">
    <source>
        <dbReference type="Proteomes" id="UP000320948"/>
    </source>
</evidence>
<gene>
    <name evidence="2" type="ORF">DI628_08755</name>
</gene>
<dbReference type="Proteomes" id="UP000320948">
    <property type="component" value="Unassembled WGS sequence"/>
</dbReference>
<dbReference type="SUPFAM" id="SSF49842">
    <property type="entry name" value="TNF-like"/>
    <property type="match status" value="1"/>
</dbReference>
<comment type="caution">
    <text evidence="2">The sequence shown here is derived from an EMBL/GenBank/DDBJ whole genome shotgun (WGS) entry which is preliminary data.</text>
</comment>
<dbReference type="AlphaFoldDB" id="A0A6N4RAM9"/>
<dbReference type="EMBL" id="VAFM01000003">
    <property type="protein sequence ID" value="TKW60314.1"/>
    <property type="molecule type" value="Genomic_DNA"/>
</dbReference>
<feature type="domain" description="C1q" evidence="1">
    <location>
        <begin position="92"/>
        <end position="195"/>
    </location>
</feature>
<dbReference type="Gene3D" id="2.60.120.40">
    <property type="match status" value="1"/>
</dbReference>
<evidence type="ECO:0000259" key="1">
    <source>
        <dbReference type="Pfam" id="PF00386"/>
    </source>
</evidence>
<name>A0A6N4RAM9_BLAVI</name>
<dbReference type="Pfam" id="PF00386">
    <property type="entry name" value="C1q"/>
    <property type="match status" value="1"/>
</dbReference>
<proteinExistence type="predicted"/>
<sequence length="282" mass="29151">MVAYRRRSGARLPTSAPPWYAPTVSPTGNVGITAGLSVNAVSLSTAGTTWGYLGSAASYIPNLNTNNISLSTINGVSVTNLGGTSPTNVPAFRAHRNGTNQTLTTSAYTNMVWTTEAFDTYNNFDPATGRFTPQIAGYYNVHFSIGCMDMSSAQACATQILKNGTAITHSNVRSPQFDVTSHSSILVYMNGTTDYVTARALSEANPATITGNPINTYFEATLIASGNGLVSGTGATSLAGLGDVTLSSPASGQVLTYNGSAWVNATPSATSLISGTTTMVNG</sequence>
<reference evidence="2 3" key="1">
    <citation type="journal article" date="2017" name="Nat. Commun.">
        <title>In situ click chemistry generation of cyclooxygenase-2 inhibitors.</title>
        <authorList>
            <person name="Bhardwaj A."/>
            <person name="Kaur J."/>
            <person name="Wuest M."/>
            <person name="Wuest F."/>
        </authorList>
    </citation>
    <scope>NUCLEOTIDE SEQUENCE [LARGE SCALE GENOMIC DNA]</scope>
    <source>
        <strain evidence="2">S2_018_000_R2_106</strain>
    </source>
</reference>
<evidence type="ECO:0000313" key="2">
    <source>
        <dbReference type="EMBL" id="TKW60314.1"/>
    </source>
</evidence>
<protein>
    <recommendedName>
        <fullName evidence="1">C1q domain-containing protein</fullName>
    </recommendedName>
</protein>
<dbReference type="InterPro" id="IPR001073">
    <property type="entry name" value="C1q_dom"/>
</dbReference>
<accession>A0A6N4RAM9</accession>
<organism evidence="2 3">
    <name type="scientific">Blastochloris viridis</name>
    <name type="common">Rhodopseudomonas viridis</name>
    <dbReference type="NCBI Taxonomy" id="1079"/>
    <lineage>
        <taxon>Bacteria</taxon>
        <taxon>Pseudomonadati</taxon>
        <taxon>Pseudomonadota</taxon>
        <taxon>Alphaproteobacteria</taxon>
        <taxon>Hyphomicrobiales</taxon>
        <taxon>Blastochloridaceae</taxon>
        <taxon>Blastochloris</taxon>
    </lineage>
</organism>
<dbReference type="InterPro" id="IPR008983">
    <property type="entry name" value="Tumour_necrosis_fac-like_dom"/>
</dbReference>